<evidence type="ECO:0000313" key="2">
    <source>
        <dbReference type="Proteomes" id="UP000679725"/>
    </source>
</evidence>
<sequence>MERMLSSGTVTSIQKWEPGTLYEIELHIPHINMKGWDSIKRLKCKVDELEYRDYTPVSWNSELNICTLLIDGGHDGAGSRWVRALKSGDPVLFGAAHAASLPSAKGPVLGLADASALGHFLALRQLTDPSEHPMEVGVIVNGGQEIPDAFTEENPEFQFIQDSQNEGADLLEQWYSGKSLADYNSIYIAGNIPMMKALKRKLKSDPRVHAKIYGHGFWS</sequence>
<protein>
    <recommendedName>
        <fullName evidence="3">Siderophore-interacting protein</fullName>
    </recommendedName>
</protein>
<dbReference type="EMBL" id="CAJRAU010000006">
    <property type="protein sequence ID" value="CAG5072639.1"/>
    <property type="molecule type" value="Genomic_DNA"/>
</dbReference>
<accession>A0ABN7RBW1</accession>
<name>A0ABN7RBW1_9BACT</name>
<gene>
    <name evidence="1" type="ORF">DYBT9623_04223</name>
</gene>
<dbReference type="SUPFAM" id="SSF63380">
    <property type="entry name" value="Riboflavin synthase domain-like"/>
    <property type="match status" value="1"/>
</dbReference>
<keyword evidence="2" id="KW-1185">Reference proteome</keyword>
<dbReference type="Proteomes" id="UP000679725">
    <property type="component" value="Unassembled WGS sequence"/>
</dbReference>
<comment type="caution">
    <text evidence="1">The sequence shown here is derived from an EMBL/GenBank/DDBJ whole genome shotgun (WGS) entry which is preliminary data.</text>
</comment>
<proteinExistence type="predicted"/>
<reference evidence="1 2" key="1">
    <citation type="submission" date="2021-04" db="EMBL/GenBank/DDBJ databases">
        <authorList>
            <person name="Rodrigo-Torres L."/>
            <person name="Arahal R. D."/>
            <person name="Lucena T."/>
        </authorList>
    </citation>
    <scope>NUCLEOTIDE SEQUENCE [LARGE SCALE GENOMIC DNA]</scope>
    <source>
        <strain evidence="1 2">CECT 9623</strain>
    </source>
</reference>
<dbReference type="InterPro" id="IPR017938">
    <property type="entry name" value="Riboflavin_synthase-like_b-brl"/>
</dbReference>
<evidence type="ECO:0000313" key="1">
    <source>
        <dbReference type="EMBL" id="CAG5072639.1"/>
    </source>
</evidence>
<organism evidence="1 2">
    <name type="scientific">Dyadobacter linearis</name>
    <dbReference type="NCBI Taxonomy" id="2823330"/>
    <lineage>
        <taxon>Bacteria</taxon>
        <taxon>Pseudomonadati</taxon>
        <taxon>Bacteroidota</taxon>
        <taxon>Cytophagia</taxon>
        <taxon>Cytophagales</taxon>
        <taxon>Spirosomataceae</taxon>
        <taxon>Dyadobacter</taxon>
    </lineage>
</organism>
<evidence type="ECO:0008006" key="3">
    <source>
        <dbReference type="Google" id="ProtNLM"/>
    </source>
</evidence>